<comment type="subcellular location">
    <subcellularLocation>
        <location evidence="1 9">Cell inner membrane</location>
        <topology evidence="1 9">Multi-pass membrane protein</topology>
    </subcellularLocation>
</comment>
<dbReference type="EMBL" id="LAQU01000002">
    <property type="protein sequence ID" value="KKB64886.1"/>
    <property type="molecule type" value="Genomic_DNA"/>
</dbReference>
<dbReference type="GO" id="GO:0042910">
    <property type="term" value="F:xenobiotic transmembrane transporter activity"/>
    <property type="evidence" value="ECO:0007669"/>
    <property type="project" value="TreeGrafter"/>
</dbReference>
<dbReference type="Gene3D" id="1.20.1640.10">
    <property type="entry name" value="Multidrug efflux transporter AcrB transmembrane domain"/>
    <property type="match status" value="2"/>
</dbReference>
<dbReference type="InterPro" id="IPR004764">
    <property type="entry name" value="MdtF-like"/>
</dbReference>
<dbReference type="FunFam" id="3.30.70.1430:FF:000001">
    <property type="entry name" value="Efflux pump membrane transporter"/>
    <property type="match status" value="1"/>
</dbReference>
<sequence length="1034" mass="110279">MVGVFIRRPVLACVLALIVSLVGLLAMRVLPIAQYPEIAPATIAISASYPGADPQTLENAVTRVIEQGMNGLDGLMYMSSRSSGQGGSDITLTFAQGTNADVAQMQVQNKLQLVTAQLPAIVQRTGLQVTKASSDFLMVVAFVSTDGKRDATDLDDYVGSAMSDVIRRVPGVGNIRQFGGSYAMRIWLDPHRMARYALNTDDVEQALLAQNVQIAAGELGAHPAVPGQQLNVTVTARGQLRTPEAFGAVIVKRADDGAIVQLKDVARVAIGAETYAFGVRYNGKPTSGIGISLATGANAVSTASAVYETLDRLRDAMPPGVEVVYQYDTTPFVKLSIVKVVQTLVEAAVLVFLVMWLFLQNLRATLIPTLAIPVVLLGTMAVLSVFGYGINTLTMFALVLAIGLLVDDAIVVVENVERVMAETGLPAREATERSMRQIGGALVGITAIVCVVFVPMAFMAGSTGAIYRQFSVTIVAAMLLSLAVALTLTPALCGVLLKPGHQSSEKGRFFRWFNAAFDRATTTYRQGVVRGIRHTGRVLVVFVVIVVCVGWLFARLPSGFVPEEDQGSLFTVVQLPPGAVTDRTRAVLERITDHYRENESENVEGVLTVEGWSFAGSGQNMGAVWVKLRDFGERGGAATRSAAAVVARANAVFATWRDAQVFALSPSGIPGMGTSNGFDMYLMDRNSEGGASLDEARKTLLLAAAQSDVLSHVRFTGMDDAPQFTVDIDYAKAQALGVPIEQIHHTLSSAWGGRYINDFIDRGRVKRVFIQADAPFRMQPQQLDQWHVRNVQGQMVPFSSFAKGRWTTGPAGLARYNGNSAVQIEGSAKPGYSSGQAMAAMDHLIATLPARFGHEWTGLSFEERLSGNQAIGLYAISILVVFLCLAALYESCSIPFAVLLSVPLGVAGSVLAAMAFGQSNDVYFKVGLLTIIGLSAKNAILIIEFALQRQAAGHALLRATIDAATMRLRPILMTSIAFIVGVLPLAISRGAGSGAQNAVGIGVMGGMIAVTALGIFFVPVCYVAIRSCCRRRAS</sequence>
<keyword evidence="5 9" id="KW-0997">Cell inner membrane</keyword>
<dbReference type="PATRIC" id="fig|28092.6.peg.570"/>
<comment type="similarity">
    <text evidence="2 9">Belongs to the resistance-nodulation-cell division (RND) (TC 2.A.6) family.</text>
</comment>
<feature type="transmembrane region" description="Helical" evidence="9">
    <location>
        <begin position="999"/>
        <end position="1025"/>
    </location>
</feature>
<dbReference type="AlphaFoldDB" id="A0A0F5K425"/>
<organism evidence="10 11">
    <name type="scientific">Robbsia andropogonis</name>
    <dbReference type="NCBI Taxonomy" id="28092"/>
    <lineage>
        <taxon>Bacteria</taxon>
        <taxon>Pseudomonadati</taxon>
        <taxon>Pseudomonadota</taxon>
        <taxon>Betaproteobacteria</taxon>
        <taxon>Burkholderiales</taxon>
        <taxon>Burkholderiaceae</taxon>
        <taxon>Robbsia</taxon>
    </lineage>
</organism>
<dbReference type="Gene3D" id="3.30.2090.10">
    <property type="entry name" value="Multidrug efflux transporter AcrB TolC docking domain, DN and DC subdomains"/>
    <property type="match status" value="2"/>
</dbReference>
<gene>
    <name evidence="10" type="ORF">WM40_02455</name>
</gene>
<dbReference type="InterPro" id="IPR001036">
    <property type="entry name" value="Acrflvin-R"/>
</dbReference>
<dbReference type="PANTHER" id="PTHR32063:SF13">
    <property type="entry name" value="MULTIDRUG EFFLUX PUMP SUBUNIT ACRB-RELATED"/>
    <property type="match status" value="1"/>
</dbReference>
<dbReference type="NCBIfam" id="NF000282">
    <property type="entry name" value="RND_permease_1"/>
    <property type="match status" value="1"/>
</dbReference>
<dbReference type="SUPFAM" id="SSF82866">
    <property type="entry name" value="Multidrug efflux transporter AcrB transmembrane domain"/>
    <property type="match status" value="2"/>
</dbReference>
<dbReference type="Gene3D" id="3.30.70.1440">
    <property type="entry name" value="Multidrug efflux transporter AcrB pore domain"/>
    <property type="match status" value="1"/>
</dbReference>
<feature type="transmembrane region" description="Helical" evidence="9">
    <location>
        <begin position="340"/>
        <end position="359"/>
    </location>
</feature>
<feature type="transmembrane region" description="Helical" evidence="9">
    <location>
        <begin position="470"/>
        <end position="497"/>
    </location>
</feature>
<dbReference type="FunFam" id="3.30.2090.10:FF:000002">
    <property type="entry name" value="Efflux pump membrane transporter"/>
    <property type="match status" value="1"/>
</dbReference>
<evidence type="ECO:0000256" key="8">
    <source>
        <dbReference type="ARBA" id="ARBA00023136"/>
    </source>
</evidence>
<dbReference type="InterPro" id="IPR027463">
    <property type="entry name" value="AcrB_DN_DC_subdom"/>
</dbReference>
<dbReference type="SUPFAM" id="SSF82693">
    <property type="entry name" value="Multidrug efflux transporter AcrB pore domain, PN1, PN2, PC1 and PC2 subdomains"/>
    <property type="match status" value="3"/>
</dbReference>
<feature type="transmembrane region" description="Helical" evidence="9">
    <location>
        <begin position="896"/>
        <end position="916"/>
    </location>
</feature>
<evidence type="ECO:0000256" key="1">
    <source>
        <dbReference type="ARBA" id="ARBA00004429"/>
    </source>
</evidence>
<dbReference type="Gene3D" id="3.30.70.1320">
    <property type="entry name" value="Multidrug efflux transporter AcrB pore domain like"/>
    <property type="match status" value="1"/>
</dbReference>
<keyword evidence="8 9" id="KW-0472">Membrane</keyword>
<keyword evidence="11" id="KW-1185">Reference proteome</keyword>
<comment type="caution">
    <text evidence="9">Lacks conserved residue(s) required for the propagation of feature annotation.</text>
</comment>
<evidence type="ECO:0000256" key="5">
    <source>
        <dbReference type="ARBA" id="ARBA00022519"/>
    </source>
</evidence>
<evidence type="ECO:0000256" key="3">
    <source>
        <dbReference type="ARBA" id="ARBA00022448"/>
    </source>
</evidence>
<dbReference type="PRINTS" id="PR00702">
    <property type="entry name" value="ACRIFLAVINRP"/>
</dbReference>
<evidence type="ECO:0000256" key="9">
    <source>
        <dbReference type="RuleBase" id="RU364070"/>
    </source>
</evidence>
<keyword evidence="6 9" id="KW-0812">Transmembrane</keyword>
<name>A0A0F5K425_9BURK</name>
<evidence type="ECO:0000256" key="6">
    <source>
        <dbReference type="ARBA" id="ARBA00022692"/>
    </source>
</evidence>
<feature type="transmembrane region" description="Helical" evidence="9">
    <location>
        <begin position="535"/>
        <end position="554"/>
    </location>
</feature>
<dbReference type="FunFam" id="1.20.1640.10:FF:000001">
    <property type="entry name" value="Efflux pump membrane transporter"/>
    <property type="match status" value="1"/>
</dbReference>
<dbReference type="GO" id="GO:0015562">
    <property type="term" value="F:efflux transmembrane transporter activity"/>
    <property type="evidence" value="ECO:0007669"/>
    <property type="project" value="InterPro"/>
</dbReference>
<dbReference type="GO" id="GO:0009636">
    <property type="term" value="P:response to toxic substance"/>
    <property type="evidence" value="ECO:0007669"/>
    <property type="project" value="UniProtKB-ARBA"/>
</dbReference>
<feature type="transmembrane region" description="Helical" evidence="9">
    <location>
        <begin position="871"/>
        <end position="889"/>
    </location>
</feature>
<feature type="transmembrane region" description="Helical" evidence="9">
    <location>
        <begin position="922"/>
        <end position="947"/>
    </location>
</feature>
<dbReference type="Proteomes" id="UP000033618">
    <property type="component" value="Unassembled WGS sequence"/>
</dbReference>
<proteinExistence type="inferred from homology"/>
<dbReference type="RefSeq" id="WP_046152066.1">
    <property type="nucleotide sequence ID" value="NZ_CADFGU010000004.1"/>
</dbReference>
<keyword evidence="4" id="KW-1003">Cell membrane</keyword>
<dbReference type="Gene3D" id="3.30.70.1430">
    <property type="entry name" value="Multidrug efflux transporter AcrB pore domain"/>
    <property type="match status" value="2"/>
</dbReference>
<feature type="transmembrane region" description="Helical" evidence="9">
    <location>
        <begin position="968"/>
        <end position="987"/>
    </location>
</feature>
<dbReference type="STRING" id="28092.WM40_02455"/>
<dbReference type="Pfam" id="PF00873">
    <property type="entry name" value="ACR_tran"/>
    <property type="match status" value="1"/>
</dbReference>
<keyword evidence="7 9" id="KW-1133">Transmembrane helix</keyword>
<evidence type="ECO:0000256" key="2">
    <source>
        <dbReference type="ARBA" id="ARBA00010942"/>
    </source>
</evidence>
<dbReference type="SUPFAM" id="SSF82714">
    <property type="entry name" value="Multidrug efflux transporter AcrB TolC docking domain, DN and DC subdomains"/>
    <property type="match status" value="2"/>
</dbReference>
<evidence type="ECO:0000313" key="10">
    <source>
        <dbReference type="EMBL" id="KKB64886.1"/>
    </source>
</evidence>
<accession>A0A0F5K425</accession>
<evidence type="ECO:0000256" key="4">
    <source>
        <dbReference type="ARBA" id="ARBA00022475"/>
    </source>
</evidence>
<evidence type="ECO:0000313" key="11">
    <source>
        <dbReference type="Proteomes" id="UP000033618"/>
    </source>
</evidence>
<evidence type="ECO:0000256" key="7">
    <source>
        <dbReference type="ARBA" id="ARBA00022989"/>
    </source>
</evidence>
<dbReference type="NCBIfam" id="TIGR00915">
    <property type="entry name" value="2A0602"/>
    <property type="match status" value="1"/>
</dbReference>
<keyword evidence="3 9" id="KW-0813">Transport</keyword>
<comment type="caution">
    <text evidence="10">The sequence shown here is derived from an EMBL/GenBank/DDBJ whole genome shotgun (WGS) entry which is preliminary data.</text>
</comment>
<dbReference type="PANTHER" id="PTHR32063">
    <property type="match status" value="1"/>
</dbReference>
<dbReference type="OrthoDB" id="9176627at2"/>
<reference evidence="10 11" key="1">
    <citation type="submission" date="2015-03" db="EMBL/GenBank/DDBJ databases">
        <title>Draft Genome Sequence of Burkholderia andropogonis type strain ICMP2807, isolated from Sorghum bicolor.</title>
        <authorList>
            <person name="Lopes-Santos L."/>
            <person name="Castro D.B."/>
            <person name="Ottoboni L.M."/>
            <person name="Park D."/>
            <person name="Weirc B.S."/>
            <person name="Destefano S.A."/>
        </authorList>
    </citation>
    <scope>NUCLEOTIDE SEQUENCE [LARGE SCALE GENOMIC DNA]</scope>
    <source>
        <strain evidence="10 11">ICMP2807</strain>
    </source>
</reference>
<protein>
    <recommendedName>
        <fullName evidence="9">Efflux pump membrane transporter</fullName>
    </recommendedName>
</protein>
<dbReference type="GO" id="GO:0005886">
    <property type="term" value="C:plasma membrane"/>
    <property type="evidence" value="ECO:0007669"/>
    <property type="project" value="UniProtKB-SubCell"/>
</dbReference>
<feature type="transmembrane region" description="Helical" evidence="9">
    <location>
        <begin position="437"/>
        <end position="458"/>
    </location>
</feature>
<feature type="transmembrane region" description="Helical" evidence="9">
    <location>
        <begin position="396"/>
        <end position="416"/>
    </location>
</feature>
<feature type="transmembrane region" description="Helical" evidence="9">
    <location>
        <begin position="366"/>
        <end position="390"/>
    </location>
</feature>